<gene>
    <name evidence="2" type="ORF">FN961_13705</name>
</gene>
<dbReference type="Gene3D" id="3.40.630.30">
    <property type="match status" value="1"/>
</dbReference>
<accession>A0A553JMT8</accession>
<dbReference type="InterPro" id="IPR000182">
    <property type="entry name" value="GNAT_dom"/>
</dbReference>
<dbReference type="Proteomes" id="UP000318126">
    <property type="component" value="Unassembled WGS sequence"/>
</dbReference>
<evidence type="ECO:0000313" key="3">
    <source>
        <dbReference type="Proteomes" id="UP000318126"/>
    </source>
</evidence>
<dbReference type="EMBL" id="VKGK01000016">
    <property type="protein sequence ID" value="TRY13731.1"/>
    <property type="molecule type" value="Genomic_DNA"/>
</dbReference>
<dbReference type="PANTHER" id="PTHR43792">
    <property type="entry name" value="GNAT FAMILY, PUTATIVE (AFU_ORTHOLOGUE AFUA_3G00765)-RELATED-RELATED"/>
    <property type="match status" value="1"/>
</dbReference>
<dbReference type="OrthoDB" id="9801656at2"/>
<reference evidence="3" key="1">
    <citation type="submission" date="2019-07" db="EMBL/GenBank/DDBJ databases">
        <title>Shewanella sp. YLB-08 draft genomic sequence.</title>
        <authorList>
            <person name="Yu L."/>
        </authorList>
    </citation>
    <scope>NUCLEOTIDE SEQUENCE [LARGE SCALE GENOMIC DNA]</scope>
    <source>
        <strain evidence="3">JCM 20706</strain>
    </source>
</reference>
<proteinExistence type="predicted"/>
<dbReference type="RefSeq" id="WP_144040743.1">
    <property type="nucleotide sequence ID" value="NZ_BMPL01000016.1"/>
</dbReference>
<feature type="domain" description="N-acetyltransferase" evidence="1">
    <location>
        <begin position="9"/>
        <end position="164"/>
    </location>
</feature>
<dbReference type="PROSITE" id="PS51186">
    <property type="entry name" value="GNAT"/>
    <property type="match status" value="1"/>
</dbReference>
<dbReference type="PANTHER" id="PTHR43792:SF1">
    <property type="entry name" value="N-ACETYLTRANSFERASE DOMAIN-CONTAINING PROTEIN"/>
    <property type="match status" value="1"/>
</dbReference>
<comment type="caution">
    <text evidence="2">The sequence shown here is derived from an EMBL/GenBank/DDBJ whole genome shotgun (WGS) entry which is preliminary data.</text>
</comment>
<keyword evidence="3" id="KW-1185">Reference proteome</keyword>
<name>A0A553JMT8_SHEHA</name>
<dbReference type="SUPFAM" id="SSF55729">
    <property type="entry name" value="Acyl-CoA N-acyltransferases (Nat)"/>
    <property type="match status" value="1"/>
</dbReference>
<evidence type="ECO:0000313" key="2">
    <source>
        <dbReference type="EMBL" id="TRY13731.1"/>
    </source>
</evidence>
<dbReference type="InterPro" id="IPR051531">
    <property type="entry name" value="N-acetyltransferase"/>
</dbReference>
<organism evidence="2 3">
    <name type="scientific">Shewanella hanedai</name>
    <name type="common">Alteromonas hanedai</name>
    <dbReference type="NCBI Taxonomy" id="25"/>
    <lineage>
        <taxon>Bacteria</taxon>
        <taxon>Pseudomonadati</taxon>
        <taxon>Pseudomonadota</taxon>
        <taxon>Gammaproteobacteria</taxon>
        <taxon>Alteromonadales</taxon>
        <taxon>Shewanellaceae</taxon>
        <taxon>Shewanella</taxon>
    </lineage>
</organism>
<keyword evidence="2" id="KW-0808">Transferase</keyword>
<dbReference type="InterPro" id="IPR016181">
    <property type="entry name" value="Acyl_CoA_acyltransferase"/>
</dbReference>
<protein>
    <submittedName>
        <fullName evidence="2">GNAT family N-acetyltransferase</fullName>
    </submittedName>
</protein>
<dbReference type="GO" id="GO:0016747">
    <property type="term" value="F:acyltransferase activity, transferring groups other than amino-acyl groups"/>
    <property type="evidence" value="ECO:0007669"/>
    <property type="project" value="InterPro"/>
</dbReference>
<evidence type="ECO:0000259" key="1">
    <source>
        <dbReference type="PROSITE" id="PS51186"/>
    </source>
</evidence>
<sequence>MIVTKTERLILREFSLQDAEGFYRLNADLEVMRYTGDTSFESEQASAAFIDAYCEYRLHGFGRWSLLDRETGEYIGFCGLRRDPVTQEVDLGFRLLRSVWGKGFASEAACAALKIGVERYNVTDYVANVMRENLASIALIQKLGFTQTEQQDVDSLWLRFVLAY</sequence>
<dbReference type="Pfam" id="PF13302">
    <property type="entry name" value="Acetyltransf_3"/>
    <property type="match status" value="1"/>
</dbReference>
<dbReference type="AlphaFoldDB" id="A0A553JMT8"/>